<sequence length="817" mass="92873">MDCDREEALKAKETAERKFNNKDIKGAKKLALKAQNLFPSLEGISQMIATLEVYLAAGKKINGESDWYAILSVDAAADEETLKKHYRKLALQLHPDKNKSVGAEGAFKLISEAWNVLSDENRKMEYDQMRNYNGLENRASQPHRDCSVHNTTVNGFYSFSNTTSGKRAQKRKTGSAPSAAPPQPHPINLNTFWTSCNCCRMQYEYLRTYLNHNLLCPNCHQAFMAIEIGIPGNAANCSISWSTRQHEHNSNHKYATKNGYSSGFSTSTFSGTGHTQFQHGGNVDFYNHHNFQWSSFTGSSGTASTTDSAFQPANLIHKKFAKKRRKHEAQAAARREESFRTDDHVYKSTVDGSGNYNDGHTLTSYDQNRCVSKAGRTAKRRNNGDRTGDCYKTDEKENLSTSMEDTINPEVERSNGAVEDLPRARITARQNNYIREYSQVNIRKMLTEKAKAAIGVKQEEWNLAQANKLEEKEKLRQKNGQEASAIDANTGKHDSSIRDSSAHGLNVNTDKKVLKHASIDVPDPDFYDFDKDRLEVTFEGDQVWATYDSEDGMPRLYAMVQKVLSLNPFNIRMSFLNTKSNGELGPVNWVASGFDKTCGDFRVGRYQTSDTVNIFSHRVRWEKGPRGVIRIVPKKGDIWALYKNWSPDWNELTPDDVIYKYEMVEVLDDYTDEHGVSVIPLLKVAGFKAVFHRHMDPMEVKRITREEMFRFSHQVPSYLLTGEEAHNALKGCLELDPAATPVELLQVITEVKEDVGMEINKQQSVIVKPCAARCSWWMDEDSEEHIRTCKHELKPCYLWCNLHTLRVLHPCKWLPQN</sequence>
<dbReference type="CDD" id="cd06257">
    <property type="entry name" value="DnaJ"/>
    <property type="match status" value="1"/>
</dbReference>
<reference evidence="3 4" key="1">
    <citation type="submission" date="2022-12" db="EMBL/GenBank/DDBJ databases">
        <title>Chromosome-scale assembly of the Ensete ventricosum genome.</title>
        <authorList>
            <person name="Dussert Y."/>
            <person name="Stocks J."/>
            <person name="Wendawek A."/>
            <person name="Woldeyes F."/>
            <person name="Nichols R.A."/>
            <person name="Borrell J.S."/>
        </authorList>
    </citation>
    <scope>NUCLEOTIDE SEQUENCE [LARGE SCALE GENOMIC DNA]</scope>
    <source>
        <strain evidence="4">cv. Maze</strain>
        <tissue evidence="3">Seeds</tissue>
    </source>
</reference>
<dbReference type="InterPro" id="IPR018253">
    <property type="entry name" value="DnaJ_domain_CS"/>
</dbReference>
<feature type="region of interest" description="Disordered" evidence="1">
    <location>
        <begin position="160"/>
        <end position="184"/>
    </location>
</feature>
<dbReference type="InterPro" id="IPR001623">
    <property type="entry name" value="DnaJ_domain"/>
</dbReference>
<dbReference type="Pfam" id="PF23551">
    <property type="entry name" value="Zn_ribbon_20"/>
    <property type="match status" value="1"/>
</dbReference>
<comment type="caution">
    <text evidence="3">The sequence shown here is derived from an EMBL/GenBank/DDBJ whole genome shotgun (WGS) entry which is preliminary data.</text>
</comment>
<dbReference type="InterPro" id="IPR036869">
    <property type="entry name" value="J_dom_sf"/>
</dbReference>
<dbReference type="PROSITE" id="PS50076">
    <property type="entry name" value="DNAJ_2"/>
    <property type="match status" value="1"/>
</dbReference>
<dbReference type="GO" id="GO:0005783">
    <property type="term" value="C:endoplasmic reticulum"/>
    <property type="evidence" value="ECO:0007669"/>
    <property type="project" value="UniProtKB-ARBA"/>
</dbReference>
<dbReference type="PANTHER" id="PTHR44137">
    <property type="entry name" value="BNAC03G44070D PROTEIN"/>
    <property type="match status" value="1"/>
</dbReference>
<organism evidence="3 4">
    <name type="scientific">Ensete ventricosum</name>
    <name type="common">Abyssinian banana</name>
    <name type="synonym">Musa ensete</name>
    <dbReference type="NCBI Taxonomy" id="4639"/>
    <lineage>
        <taxon>Eukaryota</taxon>
        <taxon>Viridiplantae</taxon>
        <taxon>Streptophyta</taxon>
        <taxon>Embryophyta</taxon>
        <taxon>Tracheophyta</taxon>
        <taxon>Spermatophyta</taxon>
        <taxon>Magnoliopsida</taxon>
        <taxon>Liliopsida</taxon>
        <taxon>Zingiberales</taxon>
        <taxon>Musaceae</taxon>
        <taxon>Ensete</taxon>
    </lineage>
</organism>
<dbReference type="SUPFAM" id="SSF46565">
    <property type="entry name" value="Chaperone J-domain"/>
    <property type="match status" value="1"/>
</dbReference>
<dbReference type="Gene3D" id="1.10.287.110">
    <property type="entry name" value="DnaJ domain"/>
    <property type="match status" value="1"/>
</dbReference>
<dbReference type="Pfam" id="PF11926">
    <property type="entry name" value="DUF3444"/>
    <property type="match status" value="1"/>
</dbReference>
<dbReference type="AlphaFoldDB" id="A0AAV8QMH8"/>
<evidence type="ECO:0000256" key="1">
    <source>
        <dbReference type="SAM" id="MobiDB-lite"/>
    </source>
</evidence>
<evidence type="ECO:0000313" key="4">
    <source>
        <dbReference type="Proteomes" id="UP001222027"/>
    </source>
</evidence>
<name>A0AAV8QMH8_ENSVE</name>
<dbReference type="EMBL" id="JAQQAF010000006">
    <property type="protein sequence ID" value="KAJ8476377.1"/>
    <property type="molecule type" value="Genomic_DNA"/>
</dbReference>
<dbReference type="PANTHER" id="PTHR44137:SF3">
    <property type="entry name" value="DNAJ HEAT SHOCK N-TERMINAL DOMAIN-CONTAINING PROTEIN"/>
    <property type="match status" value="1"/>
</dbReference>
<feature type="compositionally biased region" description="Basic and acidic residues" evidence="1">
    <location>
        <begin position="382"/>
        <end position="393"/>
    </location>
</feature>
<evidence type="ECO:0000313" key="3">
    <source>
        <dbReference type="EMBL" id="KAJ8476377.1"/>
    </source>
</evidence>
<keyword evidence="4" id="KW-1185">Reference proteome</keyword>
<feature type="region of interest" description="Disordered" evidence="1">
    <location>
        <begin position="472"/>
        <end position="503"/>
    </location>
</feature>
<gene>
    <name evidence="3" type="ORF">OPV22_020104</name>
</gene>
<accession>A0AAV8QMH8</accession>
<feature type="compositionally biased region" description="Basic and acidic residues" evidence="1">
    <location>
        <begin position="490"/>
        <end position="501"/>
    </location>
</feature>
<dbReference type="Proteomes" id="UP001222027">
    <property type="component" value="Unassembled WGS sequence"/>
</dbReference>
<feature type="region of interest" description="Disordered" evidence="1">
    <location>
        <begin position="374"/>
        <end position="393"/>
    </location>
</feature>
<evidence type="ECO:0000259" key="2">
    <source>
        <dbReference type="PROSITE" id="PS50076"/>
    </source>
</evidence>
<protein>
    <recommendedName>
        <fullName evidence="2">J domain-containing protein</fullName>
    </recommendedName>
</protein>
<dbReference type="PRINTS" id="PR00625">
    <property type="entry name" value="JDOMAIN"/>
</dbReference>
<dbReference type="InterPro" id="IPR024593">
    <property type="entry name" value="DUF3444"/>
</dbReference>
<feature type="domain" description="J" evidence="2">
    <location>
        <begin position="66"/>
        <end position="130"/>
    </location>
</feature>
<dbReference type="PROSITE" id="PS00636">
    <property type="entry name" value="DNAJ_1"/>
    <property type="match status" value="1"/>
</dbReference>
<dbReference type="Pfam" id="PF00226">
    <property type="entry name" value="DnaJ"/>
    <property type="match status" value="1"/>
</dbReference>
<proteinExistence type="predicted"/>
<dbReference type="InterPro" id="IPR056988">
    <property type="entry name" value="Zn_ribbon_pln"/>
</dbReference>
<dbReference type="SMART" id="SM00271">
    <property type="entry name" value="DnaJ"/>
    <property type="match status" value="1"/>
</dbReference>